<gene>
    <name evidence="1" type="ORF">CONLIGDRAFT_713718</name>
</gene>
<proteinExistence type="predicted"/>
<accession>A0A1J7IUB7</accession>
<evidence type="ECO:0000313" key="2">
    <source>
        <dbReference type="Proteomes" id="UP000182658"/>
    </source>
</evidence>
<evidence type="ECO:0008006" key="3">
    <source>
        <dbReference type="Google" id="ProtNLM"/>
    </source>
</evidence>
<evidence type="ECO:0000313" key="1">
    <source>
        <dbReference type="EMBL" id="OIW31271.1"/>
    </source>
</evidence>
<sequence>MAAGNFLEASNPPELLIRIFEHCLTAGDAGALAATCRYTYAVWKTHASAIISSVWPGVIPAFDEALVAARITQFVVDAEARGDRPPTEVPLHGLSSNGPTIADLSLVHKLHHLASALEVSFCHHEGRWPWPMTFDKEPPEVPPEEPERLAEWRERLHRAIYRTLIAGGALAGVYDEPLARAKAEGLDTKWLNERHHAFRNEEELTFLESYAAYNVASTLEEDEAVFGPFAAWLLQRFLADHARRKEMAQRFESGTGRAELCQQREDCPVRLFTDDTHESHGSAGNDSDAHFVVWQVIQMAWVMEHLEQTVRRCSQERTLGNHLVSQGEHKSDDNSLLRVPVVLLGIFQPEIVTLPNRVDLKDAPLVRADSTQAAAELDDGHLVDDYKPYQKSRDLTVRRLLDCVYWNTYRPNYITGNVEDSSHTRGPVPPLPFKLFQYFLRRYSGLLFAYNAWSDDDPEADTWELFARNFGLFAHDDVEGRDSDVESAFQYADFTDGSEILVSAEPAPVVVHSHFH</sequence>
<keyword evidence="2" id="KW-1185">Reference proteome</keyword>
<dbReference type="EMBL" id="KV875096">
    <property type="protein sequence ID" value="OIW31271.1"/>
    <property type="molecule type" value="Genomic_DNA"/>
</dbReference>
<dbReference type="OrthoDB" id="5214702at2759"/>
<dbReference type="STRING" id="1408157.A0A1J7IUB7"/>
<protein>
    <recommendedName>
        <fullName evidence="3">F-box domain-containing protein</fullName>
    </recommendedName>
</protein>
<reference evidence="1 2" key="1">
    <citation type="submission" date="2016-10" db="EMBL/GenBank/DDBJ databases">
        <title>Draft genome sequence of Coniochaeta ligniaria NRRL30616, a lignocellulolytic fungus for bioabatement of inhibitors in plant biomass hydrolysates.</title>
        <authorList>
            <consortium name="DOE Joint Genome Institute"/>
            <person name="Jimenez D.J."/>
            <person name="Hector R.E."/>
            <person name="Riley R."/>
            <person name="Sun H."/>
            <person name="Grigoriev I.V."/>
            <person name="Van Elsas J.D."/>
            <person name="Nichols N.N."/>
        </authorList>
    </citation>
    <scope>NUCLEOTIDE SEQUENCE [LARGE SCALE GENOMIC DNA]</scope>
    <source>
        <strain evidence="1 2">NRRL 30616</strain>
    </source>
</reference>
<dbReference type="AlphaFoldDB" id="A0A1J7IUB7"/>
<dbReference type="Proteomes" id="UP000182658">
    <property type="component" value="Unassembled WGS sequence"/>
</dbReference>
<dbReference type="InParanoid" id="A0A1J7IUB7"/>
<organism evidence="1 2">
    <name type="scientific">Coniochaeta ligniaria NRRL 30616</name>
    <dbReference type="NCBI Taxonomy" id="1408157"/>
    <lineage>
        <taxon>Eukaryota</taxon>
        <taxon>Fungi</taxon>
        <taxon>Dikarya</taxon>
        <taxon>Ascomycota</taxon>
        <taxon>Pezizomycotina</taxon>
        <taxon>Sordariomycetes</taxon>
        <taxon>Sordariomycetidae</taxon>
        <taxon>Coniochaetales</taxon>
        <taxon>Coniochaetaceae</taxon>
        <taxon>Coniochaeta</taxon>
    </lineage>
</organism>
<name>A0A1J7IUB7_9PEZI</name>